<dbReference type="GO" id="GO:0004424">
    <property type="term" value="F:imidazoleglycerol-phosphate dehydratase activity"/>
    <property type="evidence" value="ECO:0007669"/>
    <property type="project" value="UniProtKB-UniRule"/>
</dbReference>
<dbReference type="FunFam" id="3.30.230.40:FF:000001">
    <property type="entry name" value="Imidazoleglycerol-phosphate dehydratase HisB"/>
    <property type="match status" value="1"/>
</dbReference>
<dbReference type="FunFam" id="3.30.230.40:FF:000003">
    <property type="entry name" value="Imidazoleglycerol-phosphate dehydratase HisB"/>
    <property type="match status" value="1"/>
</dbReference>
<dbReference type="CDD" id="cd07914">
    <property type="entry name" value="IGPD"/>
    <property type="match status" value="1"/>
</dbReference>
<dbReference type="GO" id="GO:0000105">
    <property type="term" value="P:L-histidine biosynthetic process"/>
    <property type="evidence" value="ECO:0007669"/>
    <property type="project" value="UniProtKB-UniRule"/>
</dbReference>
<accession>A0A9D0YP85</accession>
<comment type="caution">
    <text evidence="7">The sequence shown here is derived from an EMBL/GenBank/DDBJ whole genome shotgun (WGS) entry which is preliminary data.</text>
</comment>
<dbReference type="Pfam" id="PF00475">
    <property type="entry name" value="IGPD"/>
    <property type="match status" value="1"/>
</dbReference>
<dbReference type="PANTHER" id="PTHR23133">
    <property type="entry name" value="IMIDAZOLEGLYCEROL-PHOSPHATE DEHYDRATASE HIS7"/>
    <property type="match status" value="1"/>
</dbReference>
<evidence type="ECO:0000256" key="3">
    <source>
        <dbReference type="ARBA" id="ARBA00022605"/>
    </source>
</evidence>
<evidence type="ECO:0000256" key="5">
    <source>
        <dbReference type="ARBA" id="ARBA00023239"/>
    </source>
</evidence>
<dbReference type="Proteomes" id="UP000606463">
    <property type="component" value="Unassembled WGS sequence"/>
</dbReference>
<evidence type="ECO:0000256" key="2">
    <source>
        <dbReference type="ARBA" id="ARBA00016664"/>
    </source>
</evidence>
<dbReference type="InterPro" id="IPR038494">
    <property type="entry name" value="IGPD_sf"/>
</dbReference>
<evidence type="ECO:0000313" key="7">
    <source>
        <dbReference type="EMBL" id="HIP98202.1"/>
    </source>
</evidence>
<dbReference type="GO" id="GO:0005737">
    <property type="term" value="C:cytoplasm"/>
    <property type="evidence" value="ECO:0007669"/>
    <property type="project" value="UniProtKB-SubCell"/>
</dbReference>
<keyword evidence="6" id="KW-0963">Cytoplasm</keyword>
<dbReference type="InterPro" id="IPR020565">
    <property type="entry name" value="ImidazoleglycerP_deHydtase_CS"/>
</dbReference>
<dbReference type="SUPFAM" id="SSF54211">
    <property type="entry name" value="Ribosomal protein S5 domain 2-like"/>
    <property type="match status" value="2"/>
</dbReference>
<organism evidence="7 8">
    <name type="scientific">Aquifex aeolicus</name>
    <dbReference type="NCBI Taxonomy" id="63363"/>
    <lineage>
        <taxon>Bacteria</taxon>
        <taxon>Pseudomonadati</taxon>
        <taxon>Aquificota</taxon>
        <taxon>Aquificia</taxon>
        <taxon>Aquificales</taxon>
        <taxon>Aquificaceae</taxon>
        <taxon>Aquifex</taxon>
    </lineage>
</organism>
<dbReference type="InterPro" id="IPR000807">
    <property type="entry name" value="ImidazoleglycerolP_deHydtase"/>
</dbReference>
<keyword evidence="5 6" id="KW-0456">Lyase</keyword>
<dbReference type="PANTHER" id="PTHR23133:SF2">
    <property type="entry name" value="IMIDAZOLEGLYCEROL-PHOSPHATE DEHYDRATASE"/>
    <property type="match status" value="1"/>
</dbReference>
<comment type="catalytic activity">
    <reaction evidence="6">
        <text>D-erythro-1-(imidazol-4-yl)glycerol 3-phosphate = 3-(imidazol-4-yl)-2-oxopropyl phosphate + H2O</text>
        <dbReference type="Rhea" id="RHEA:11040"/>
        <dbReference type="ChEBI" id="CHEBI:15377"/>
        <dbReference type="ChEBI" id="CHEBI:57766"/>
        <dbReference type="ChEBI" id="CHEBI:58278"/>
        <dbReference type="EC" id="4.2.1.19"/>
    </reaction>
</comment>
<dbReference type="Gene3D" id="3.30.230.40">
    <property type="entry name" value="Imidazole glycerol phosphate dehydratase, domain 1"/>
    <property type="match status" value="2"/>
</dbReference>
<comment type="subcellular location">
    <subcellularLocation>
        <location evidence="6">Cytoplasm</location>
    </subcellularLocation>
</comment>
<protein>
    <recommendedName>
        <fullName evidence="2 6">Imidazoleglycerol-phosphate dehydratase</fullName>
        <shortName evidence="6">IGPD</shortName>
        <ecNumber evidence="6">4.2.1.19</ecNumber>
    </recommendedName>
</protein>
<dbReference type="PROSITE" id="PS00955">
    <property type="entry name" value="IGP_DEHYDRATASE_2"/>
    <property type="match status" value="1"/>
</dbReference>
<evidence type="ECO:0000256" key="6">
    <source>
        <dbReference type="HAMAP-Rule" id="MF_00076"/>
    </source>
</evidence>
<dbReference type="EMBL" id="DQVE01000024">
    <property type="protein sequence ID" value="HIP98202.1"/>
    <property type="molecule type" value="Genomic_DNA"/>
</dbReference>
<comment type="pathway">
    <text evidence="1 6">Amino-acid biosynthesis; L-histidine biosynthesis; L-histidine from 5-phospho-alpha-D-ribose 1-diphosphate: step 6/9.</text>
</comment>
<dbReference type="InterPro" id="IPR020568">
    <property type="entry name" value="Ribosomal_Su5_D2-typ_SF"/>
</dbReference>
<dbReference type="HAMAP" id="MF_00076">
    <property type="entry name" value="HisB"/>
    <property type="match status" value="1"/>
</dbReference>
<reference evidence="7" key="1">
    <citation type="journal article" date="2020" name="ISME J.">
        <title>Gammaproteobacteria mediating utilization of methyl-, sulfur- and petroleum organic compounds in deep ocean hydrothermal plumes.</title>
        <authorList>
            <person name="Zhou Z."/>
            <person name="Liu Y."/>
            <person name="Pan J."/>
            <person name="Cron B.R."/>
            <person name="Toner B.M."/>
            <person name="Anantharaman K."/>
            <person name="Breier J.A."/>
            <person name="Dick G.J."/>
            <person name="Li M."/>
        </authorList>
    </citation>
    <scope>NUCLEOTIDE SEQUENCE</scope>
    <source>
        <strain evidence="7">SZUA-1501</strain>
    </source>
</reference>
<sequence length="193" mass="21770">MERKAEVRRKTRETDIELYINLDGKGDYEVVTPIGFLNHMLESFAKHGRFDLKVKADGDIHVSHHHLVEDCGITLGTAFRKALGNAKGIKRYGWAIVPMDEALVIGSLDISGRGLFYHNKKTLRGKITHLDFELIWEFFKGFALEGKTTLHIKVERGYNLHHIAEACFKSFALALREAVTPVRGDIPSTKGVI</sequence>
<dbReference type="NCBIfam" id="NF002114">
    <property type="entry name" value="PRK00951.2-4"/>
    <property type="match status" value="1"/>
</dbReference>
<comment type="similarity">
    <text evidence="6">Belongs to the imidazoleglycerol-phosphate dehydratase family.</text>
</comment>
<proteinExistence type="inferred from homology"/>
<evidence type="ECO:0000256" key="4">
    <source>
        <dbReference type="ARBA" id="ARBA00023102"/>
    </source>
</evidence>
<dbReference type="EC" id="4.2.1.19" evidence="6"/>
<evidence type="ECO:0000313" key="8">
    <source>
        <dbReference type="Proteomes" id="UP000606463"/>
    </source>
</evidence>
<keyword evidence="4 6" id="KW-0368">Histidine biosynthesis</keyword>
<dbReference type="AlphaFoldDB" id="A0A9D0YP85"/>
<keyword evidence="3 6" id="KW-0028">Amino-acid biosynthesis</keyword>
<name>A0A9D0YP85_AQUAO</name>
<dbReference type="NCBIfam" id="NF002111">
    <property type="entry name" value="PRK00951.2-1"/>
    <property type="match status" value="1"/>
</dbReference>
<evidence type="ECO:0000256" key="1">
    <source>
        <dbReference type="ARBA" id="ARBA00005047"/>
    </source>
</evidence>
<gene>
    <name evidence="6 7" type="primary">hisB</name>
    <name evidence="7" type="ORF">EYH37_02390</name>
</gene>